<evidence type="ECO:0000313" key="2">
    <source>
        <dbReference type="Proteomes" id="UP000663722"/>
    </source>
</evidence>
<evidence type="ECO:0000313" key="1">
    <source>
        <dbReference type="EMBL" id="QTA84176.1"/>
    </source>
</evidence>
<proteinExistence type="predicted"/>
<accession>A0A975GJZ5</accession>
<protein>
    <submittedName>
        <fullName evidence="1">Uncharacterized protein</fullName>
    </submittedName>
</protein>
<sequence length="289" mass="34192">MWRKQILWKLNIVSRPALRKVVSHQERYALLIIDRNLAEYDEYDFEEIAEIDPAYNDSLYESFFEREGDYLLHKLVYESNVMNRFYLLTGNSIRSDPVRGYDDISMLIDFGKFSEKNFFEKGNESELQKIIENVPILNLQKENEYYLNILQKNIGNRSSDNFLKILQEEDDKRRIGDNLKEMRIIYEQILRECSERIPDMKENCSNDYGKIIMGSQTANWLSNNRHINSVIRNFFFSIKTIASDFGNHDNKRESSVYEPTTDTVKALVYSLKDIISWFGKICSQNSKTE</sequence>
<organism evidence="1 2">
    <name type="scientific">Desulfonema magnum</name>
    <dbReference type="NCBI Taxonomy" id="45655"/>
    <lineage>
        <taxon>Bacteria</taxon>
        <taxon>Pseudomonadati</taxon>
        <taxon>Thermodesulfobacteriota</taxon>
        <taxon>Desulfobacteria</taxon>
        <taxon>Desulfobacterales</taxon>
        <taxon>Desulfococcaceae</taxon>
        <taxon>Desulfonema</taxon>
    </lineage>
</organism>
<dbReference type="KEGG" id="dmm:dnm_001690"/>
<dbReference type="AlphaFoldDB" id="A0A975GJZ5"/>
<name>A0A975GJZ5_9BACT</name>
<dbReference type="Proteomes" id="UP000663722">
    <property type="component" value="Chromosome"/>
</dbReference>
<gene>
    <name evidence="1" type="ORF">dnm_001690</name>
</gene>
<dbReference type="EMBL" id="CP061800">
    <property type="protein sequence ID" value="QTA84176.1"/>
    <property type="molecule type" value="Genomic_DNA"/>
</dbReference>
<keyword evidence="2" id="KW-1185">Reference proteome</keyword>
<reference evidence="1" key="1">
    <citation type="journal article" date="2021" name="Microb. Physiol.">
        <title>Proteogenomic Insights into the Physiology of Marine, Sulfate-Reducing, Filamentous Desulfonema limicola and Desulfonema magnum.</title>
        <authorList>
            <person name="Schnaars V."/>
            <person name="Wohlbrand L."/>
            <person name="Scheve S."/>
            <person name="Hinrichs C."/>
            <person name="Reinhardt R."/>
            <person name="Rabus R."/>
        </authorList>
    </citation>
    <scope>NUCLEOTIDE SEQUENCE</scope>
    <source>
        <strain evidence="1">4be13</strain>
    </source>
</reference>